<dbReference type="InterPro" id="IPR020845">
    <property type="entry name" value="AMP-binding_CS"/>
</dbReference>
<evidence type="ECO:0000256" key="2">
    <source>
        <dbReference type="ARBA" id="ARBA00022450"/>
    </source>
</evidence>
<comment type="cofactor">
    <cofactor evidence="1">
        <name>pantetheine 4'-phosphate</name>
        <dbReference type="ChEBI" id="CHEBI:47942"/>
    </cofactor>
</comment>
<reference evidence="6 7" key="1">
    <citation type="submission" date="2020-08" db="EMBL/GenBank/DDBJ databases">
        <title>Sequencing the genomes of 1000 actinobacteria strains.</title>
        <authorList>
            <person name="Klenk H.-P."/>
        </authorList>
    </citation>
    <scope>NUCLEOTIDE SEQUENCE [LARGE SCALE GENOMIC DNA]</scope>
    <source>
        <strain evidence="6 7">DSM 45859</strain>
    </source>
</reference>
<dbReference type="Pfam" id="PF00668">
    <property type="entry name" value="Condensation"/>
    <property type="match status" value="1"/>
</dbReference>
<dbReference type="PROSITE" id="PS50075">
    <property type="entry name" value="CARRIER"/>
    <property type="match status" value="1"/>
</dbReference>
<dbReference type="InterPro" id="IPR025110">
    <property type="entry name" value="AMP-bd_C"/>
</dbReference>
<dbReference type="PROSITE" id="PS00455">
    <property type="entry name" value="AMP_BINDING"/>
    <property type="match status" value="1"/>
</dbReference>
<dbReference type="Gene3D" id="3.30.559.10">
    <property type="entry name" value="Chloramphenicol acetyltransferase-like domain"/>
    <property type="match status" value="1"/>
</dbReference>
<dbReference type="Gene3D" id="3.40.50.1820">
    <property type="entry name" value="alpha/beta hydrolase"/>
    <property type="match status" value="1"/>
</dbReference>
<dbReference type="Gene3D" id="3.30.559.30">
    <property type="entry name" value="Nonribosomal peptide synthetase, condensation domain"/>
    <property type="match status" value="1"/>
</dbReference>
<dbReference type="GO" id="GO:0044550">
    <property type="term" value="P:secondary metabolite biosynthetic process"/>
    <property type="evidence" value="ECO:0007669"/>
    <property type="project" value="TreeGrafter"/>
</dbReference>
<comment type="caution">
    <text evidence="6">The sequence shown here is derived from an EMBL/GenBank/DDBJ whole genome shotgun (WGS) entry which is preliminary data.</text>
</comment>
<dbReference type="InterPro" id="IPR036736">
    <property type="entry name" value="ACP-like_sf"/>
</dbReference>
<dbReference type="InterPro" id="IPR029058">
    <property type="entry name" value="AB_hydrolase_fold"/>
</dbReference>
<dbReference type="GO" id="GO:0005829">
    <property type="term" value="C:cytosol"/>
    <property type="evidence" value="ECO:0007669"/>
    <property type="project" value="TreeGrafter"/>
</dbReference>
<dbReference type="InterPro" id="IPR020802">
    <property type="entry name" value="TesA-like"/>
</dbReference>
<feature type="domain" description="Carrier" evidence="5">
    <location>
        <begin position="1007"/>
        <end position="1082"/>
    </location>
</feature>
<dbReference type="Pfam" id="PF00501">
    <property type="entry name" value="AMP-binding"/>
    <property type="match status" value="1"/>
</dbReference>
<feature type="region of interest" description="Disordered" evidence="4">
    <location>
        <begin position="990"/>
        <end position="1009"/>
    </location>
</feature>
<dbReference type="GO" id="GO:0031177">
    <property type="term" value="F:phosphopantetheine binding"/>
    <property type="evidence" value="ECO:0007669"/>
    <property type="project" value="InterPro"/>
</dbReference>
<dbReference type="Pfam" id="PF00975">
    <property type="entry name" value="Thioesterase"/>
    <property type="match status" value="1"/>
</dbReference>
<proteinExistence type="predicted"/>
<name>A0A840IQU4_9PSEU</name>
<dbReference type="InterPro" id="IPR009081">
    <property type="entry name" value="PP-bd_ACP"/>
</dbReference>
<dbReference type="InterPro" id="IPR020806">
    <property type="entry name" value="PKS_PP-bd"/>
</dbReference>
<evidence type="ECO:0000259" key="5">
    <source>
        <dbReference type="PROSITE" id="PS50075"/>
    </source>
</evidence>
<evidence type="ECO:0000313" key="7">
    <source>
        <dbReference type="Proteomes" id="UP000581769"/>
    </source>
</evidence>
<dbReference type="InterPro" id="IPR001031">
    <property type="entry name" value="Thioesterase"/>
</dbReference>
<dbReference type="InterPro" id="IPR042099">
    <property type="entry name" value="ANL_N_sf"/>
</dbReference>
<gene>
    <name evidence="6" type="ORF">BJY18_001242</name>
</gene>
<dbReference type="InterPro" id="IPR045851">
    <property type="entry name" value="AMP-bd_C_sf"/>
</dbReference>
<dbReference type="InterPro" id="IPR023213">
    <property type="entry name" value="CAT-like_dom_sf"/>
</dbReference>
<dbReference type="EMBL" id="JACHMG010000001">
    <property type="protein sequence ID" value="MBB4683757.1"/>
    <property type="molecule type" value="Genomic_DNA"/>
</dbReference>
<dbReference type="SUPFAM" id="SSF53474">
    <property type="entry name" value="alpha/beta-Hydrolases"/>
    <property type="match status" value="1"/>
</dbReference>
<dbReference type="GO" id="GO:0043041">
    <property type="term" value="P:amino acid activation for nonribosomal peptide biosynthetic process"/>
    <property type="evidence" value="ECO:0007669"/>
    <property type="project" value="TreeGrafter"/>
</dbReference>
<dbReference type="GO" id="GO:0072330">
    <property type="term" value="P:monocarboxylic acid biosynthetic process"/>
    <property type="evidence" value="ECO:0007669"/>
    <property type="project" value="UniProtKB-ARBA"/>
</dbReference>
<dbReference type="SUPFAM" id="SSF56801">
    <property type="entry name" value="Acetyl-CoA synthetase-like"/>
    <property type="match status" value="1"/>
</dbReference>
<dbReference type="InterPro" id="IPR000873">
    <property type="entry name" value="AMP-dep_synth/lig_dom"/>
</dbReference>
<dbReference type="Gene3D" id="3.40.50.12780">
    <property type="entry name" value="N-terminal domain of ligase-like"/>
    <property type="match status" value="1"/>
</dbReference>
<dbReference type="CDD" id="cd19540">
    <property type="entry name" value="LCL_NRPS-like"/>
    <property type="match status" value="1"/>
</dbReference>
<evidence type="ECO:0000256" key="3">
    <source>
        <dbReference type="ARBA" id="ARBA00022553"/>
    </source>
</evidence>
<dbReference type="SUPFAM" id="SSF52777">
    <property type="entry name" value="CoA-dependent acyltransferases"/>
    <property type="match status" value="2"/>
</dbReference>
<dbReference type="PANTHER" id="PTHR45527">
    <property type="entry name" value="NONRIBOSOMAL PEPTIDE SYNTHETASE"/>
    <property type="match status" value="1"/>
</dbReference>
<dbReference type="Pfam" id="PF13193">
    <property type="entry name" value="AMP-binding_C"/>
    <property type="match status" value="1"/>
</dbReference>
<sequence length="1364" mass="145618">MLGAQLGLRQLFSTPTVAALSEILDGDGPVRPAVVRAKRPDRLPLSFAQRRLWFLARLEGASPVYNMPVVLRLSGKLNVDALSAAVADLVARHEVLRTVFGEDEQDAFQRVLPATETPPVRVARIDANEAAAAVDEIVHEPFDLTEPPLRVAVLEIGPEEHVLVLVLHHIAGDGWSLPLLSGDLLTAYQARDRGTAPGWTPLPVQYADYALWQRDFLGNEDDPASVVAGQLGFWRDALADAPEELRLPADRPRPPVASHRGGSVRFEVPPEVHRKVLDVARRYRASAFMVVQAAVSALLSRLGAGPDIVMGTPVAGRSDEALDRMVGFFVNTLVLRTDTSGDPAFAELVGRVRDWDLAAFDHPDVPFERLVEALNPERSLARHPLFQVMFSWDNNDHGALATGPAGLAVTPELPGKQIAKFDLMLSFAERYAETGLPGWISGSAEFAADLFDRGTVQVMMSRLVRLLDALVSAPARRIGAAPLLDESERGRLAEWSGLPRPLPGRTLSDLLRDQVARTPDVVAVADTGLTYRELDLAARRLAGTLLAAGAEPDAVVAVLAPRSAELVVALAGTVHAGLAYLPLDPDLPAERIELMLADAEPAVVLVAPGHERLLPEETDAIRLDLAAFGEPAAALSGRVRPAQLAYLLYTSGSTGQPKAVAMPGGAMVNLIEGQRAQLPAEPGTRTALATAVGFDVSVQEMLLALATGRTLVVCPEEVRTDPDRMAGWLAEQEIAELFAPNLVIEAVAEAALARGAELPALRRIVQAGEALVPRAALRSLYRTGPDRDLVNQYGPTESHVVTSAAVAGDPDRWPAAPPIGRPVPGAGAHVLDASLRPVPPGVPGELYLSGAALARGYHRRPGLTAERFVAATGGVPGSRMYRTGDLARWRADGLLEYVGRSDAQVKIRGVRVEPGEAEAVLAEHPQIARAAVVPKRAAGGELWLVAYVVPALAAPDAGVLRKYLAERVPGYLVPSAFVVLEALPLTPNGKLDRRALPEPESAGGGAAAGTPLEETLCGLFAEILEVPEPGIDDDFFALGGHSFRATKLVAGIKSRVGVELSVRSLFEAPTVRLLAEEVRRGGERRSAGSYDALLPLRGTGNEPPLFCVHPGAGLSWCYAGLMTHLPRTVPVYGLQARGLDRADPLAASVPEMAAGYVAELRRIQPEGPYRLLGWSFGGLVAHEAARLLQDSGQEVSLLALVDAFPPQQGLDPGDLDEHSLVAGNLRAAGFEVDDRELAADPDAVLARFVRHLAETGQAMGGVGEDRVGGLKDVYVNNVRLMRGYRPRVLDSGAVLFTAARVPAKLAGVLGPHSWAPYLRGEVRTHEIDAEHEQLLTESAPTGQIGRLLAGYLEGRDQGFITKVR</sequence>
<protein>
    <submittedName>
        <fullName evidence="6">Amino acid adenylation domain-containing protein</fullName>
    </submittedName>
</protein>
<dbReference type="Gene3D" id="3.30.300.30">
    <property type="match status" value="1"/>
</dbReference>
<dbReference type="SMART" id="SM00824">
    <property type="entry name" value="PKS_TE"/>
    <property type="match status" value="1"/>
</dbReference>
<evidence type="ECO:0000256" key="4">
    <source>
        <dbReference type="SAM" id="MobiDB-lite"/>
    </source>
</evidence>
<keyword evidence="7" id="KW-1185">Reference proteome</keyword>
<dbReference type="InterPro" id="IPR001242">
    <property type="entry name" value="Condensation_dom"/>
</dbReference>
<keyword evidence="2" id="KW-0596">Phosphopantetheine</keyword>
<dbReference type="GO" id="GO:0008610">
    <property type="term" value="P:lipid biosynthetic process"/>
    <property type="evidence" value="ECO:0007669"/>
    <property type="project" value="UniProtKB-ARBA"/>
</dbReference>
<dbReference type="InterPro" id="IPR010071">
    <property type="entry name" value="AA_adenyl_dom"/>
</dbReference>
<dbReference type="SMART" id="SM00823">
    <property type="entry name" value="PKS_PP"/>
    <property type="match status" value="1"/>
</dbReference>
<evidence type="ECO:0000256" key="1">
    <source>
        <dbReference type="ARBA" id="ARBA00001957"/>
    </source>
</evidence>
<dbReference type="PANTHER" id="PTHR45527:SF1">
    <property type="entry name" value="FATTY ACID SYNTHASE"/>
    <property type="match status" value="1"/>
</dbReference>
<dbReference type="Pfam" id="PF00550">
    <property type="entry name" value="PP-binding"/>
    <property type="match status" value="1"/>
</dbReference>
<dbReference type="GO" id="GO:0003824">
    <property type="term" value="F:catalytic activity"/>
    <property type="evidence" value="ECO:0007669"/>
    <property type="project" value="InterPro"/>
</dbReference>
<evidence type="ECO:0000313" key="6">
    <source>
        <dbReference type="EMBL" id="MBB4683757.1"/>
    </source>
</evidence>
<accession>A0A840IQU4</accession>
<keyword evidence="3" id="KW-0597">Phosphoprotein</keyword>
<dbReference type="SUPFAM" id="SSF47336">
    <property type="entry name" value="ACP-like"/>
    <property type="match status" value="1"/>
</dbReference>
<dbReference type="FunFam" id="1.10.1200.10:FF:000016">
    <property type="entry name" value="Non-ribosomal peptide synthase"/>
    <property type="match status" value="1"/>
</dbReference>
<dbReference type="NCBIfam" id="TIGR01733">
    <property type="entry name" value="AA-adenyl-dom"/>
    <property type="match status" value="1"/>
</dbReference>
<dbReference type="Proteomes" id="UP000581769">
    <property type="component" value="Unassembled WGS sequence"/>
</dbReference>
<organism evidence="6 7">
    <name type="scientific">Amycolatopsis jiangsuensis</name>
    <dbReference type="NCBI Taxonomy" id="1181879"/>
    <lineage>
        <taxon>Bacteria</taxon>
        <taxon>Bacillati</taxon>
        <taxon>Actinomycetota</taxon>
        <taxon>Actinomycetes</taxon>
        <taxon>Pseudonocardiales</taxon>
        <taxon>Pseudonocardiaceae</taxon>
        <taxon>Amycolatopsis</taxon>
    </lineage>
</organism>